<dbReference type="Proteomes" id="UP000637002">
    <property type="component" value="Unassembled WGS sequence"/>
</dbReference>
<feature type="compositionally biased region" description="Polar residues" evidence="1">
    <location>
        <begin position="170"/>
        <end position="189"/>
    </location>
</feature>
<evidence type="ECO:0000313" key="4">
    <source>
        <dbReference type="Proteomes" id="UP000637002"/>
    </source>
</evidence>
<feature type="chain" id="PRO_5036973117" description="DUF1190 domain-containing protein" evidence="2">
    <location>
        <begin position="22"/>
        <end position="196"/>
    </location>
</feature>
<evidence type="ECO:0000313" key="3">
    <source>
        <dbReference type="EMBL" id="GGC74959.1"/>
    </source>
</evidence>
<accession>A0A916UJK0</accession>
<evidence type="ECO:0000256" key="1">
    <source>
        <dbReference type="SAM" id="MobiDB-lite"/>
    </source>
</evidence>
<comment type="caution">
    <text evidence="3">The sequence shown here is derived from an EMBL/GenBank/DDBJ whole genome shotgun (WGS) entry which is preliminary data.</text>
</comment>
<reference evidence="3" key="2">
    <citation type="submission" date="2020-09" db="EMBL/GenBank/DDBJ databases">
        <authorList>
            <person name="Sun Q."/>
            <person name="Zhou Y."/>
        </authorList>
    </citation>
    <scope>NUCLEOTIDE SEQUENCE</scope>
    <source>
        <strain evidence="3">CGMCC 1.12919</strain>
    </source>
</reference>
<dbReference type="PROSITE" id="PS51257">
    <property type="entry name" value="PROKAR_LIPOPROTEIN"/>
    <property type="match status" value="1"/>
</dbReference>
<keyword evidence="2" id="KW-0732">Signal</keyword>
<feature type="signal peptide" evidence="2">
    <location>
        <begin position="1"/>
        <end position="21"/>
    </location>
</feature>
<keyword evidence="4" id="KW-1185">Reference proteome</keyword>
<organism evidence="3 4">
    <name type="scientific">Chelatococcus reniformis</name>
    <dbReference type="NCBI Taxonomy" id="1494448"/>
    <lineage>
        <taxon>Bacteria</taxon>
        <taxon>Pseudomonadati</taxon>
        <taxon>Pseudomonadota</taxon>
        <taxon>Alphaproteobacteria</taxon>
        <taxon>Hyphomicrobiales</taxon>
        <taxon>Chelatococcaceae</taxon>
        <taxon>Chelatococcus</taxon>
    </lineage>
</organism>
<name>A0A916UJK0_9HYPH</name>
<dbReference type="AlphaFoldDB" id="A0A916UJK0"/>
<sequence>MKRSSSVRLSLMGAAAVTSLAACDSSPTASSVAFTSIAECVAANYSESQCRSAYDAALTAHADKAPRFKTRDECLRGVDVDNCTETAVRNPDGTFSQVFLPLMAGYMLGNALAPRQQPSGPSSGGGYAGGGRWGGYTSSTPLYRSRDYPANYRDSGNLTNSRPPGATVSRPPNVNTTTIARSGFGSTSRYFGGGSS</sequence>
<dbReference type="RefSeq" id="WP_188610625.1">
    <property type="nucleotide sequence ID" value="NZ_BMGG01000006.1"/>
</dbReference>
<evidence type="ECO:0000256" key="2">
    <source>
        <dbReference type="SAM" id="SignalP"/>
    </source>
</evidence>
<reference evidence="3" key="1">
    <citation type="journal article" date="2014" name="Int. J. Syst. Evol. Microbiol.">
        <title>Complete genome sequence of Corynebacterium casei LMG S-19264T (=DSM 44701T), isolated from a smear-ripened cheese.</title>
        <authorList>
            <consortium name="US DOE Joint Genome Institute (JGI-PGF)"/>
            <person name="Walter F."/>
            <person name="Albersmeier A."/>
            <person name="Kalinowski J."/>
            <person name="Ruckert C."/>
        </authorList>
    </citation>
    <scope>NUCLEOTIDE SEQUENCE</scope>
    <source>
        <strain evidence="3">CGMCC 1.12919</strain>
    </source>
</reference>
<evidence type="ECO:0008006" key="5">
    <source>
        <dbReference type="Google" id="ProtNLM"/>
    </source>
</evidence>
<feature type="region of interest" description="Disordered" evidence="1">
    <location>
        <begin position="145"/>
        <end position="196"/>
    </location>
</feature>
<proteinExistence type="predicted"/>
<gene>
    <name evidence="3" type="ORF">GCM10010994_36750</name>
</gene>
<dbReference type="Pfam" id="PF06693">
    <property type="entry name" value="DUF1190"/>
    <property type="match status" value="1"/>
</dbReference>
<dbReference type="InterPro" id="IPR009576">
    <property type="entry name" value="Biofilm_formation_YgiB"/>
</dbReference>
<dbReference type="EMBL" id="BMGG01000006">
    <property type="protein sequence ID" value="GGC74959.1"/>
    <property type="molecule type" value="Genomic_DNA"/>
</dbReference>
<protein>
    <recommendedName>
        <fullName evidence="5">DUF1190 domain-containing protein</fullName>
    </recommendedName>
</protein>